<sequence>MLHQQGTPSPRFDAVGRAYWPAEDDQALARLAQDSFAASNVQDALACTPQLDSNYGALSEEAFQLFNEVAVLSKHHSITWDALEAIRSMIGTSYSYRRGDEHLRWTAHRSLFDKVCQKGLQLWRDFLVQEAHAGAPNQIGTPTCICLHLVSSALIALNEALVRPQDDPHEGATGGPTSLIKQLLATLHIIDHAAKELEALRAQDPNWLLSSTMMREQLLQHCLSAQDSMAKLDVKIVPNIFELANLLSLAQGMATGAQNIEGTADGPEQERERSTGAGEGIYSTLIFDGLEDVADRNERIKQSIRSIDHFPLYSTDDFSLPELERYLQTAFLTFSQIGMPESAKCKLYGEVCFVGHLLVHILKGALQNNPASSKRRLQLCHTLGALSYLLHRAGKSIEAVLSAKEAISFLQPVFDPSQHRHVLLLARLELQRESALLDSPSFHSMDFGHSLGASDLRSAPLFRHALAARPNIEAKHGLSSALRLQVEKSRMDLQDEDAVRNEYHHSLDQLVEAEPRLFTVPRCEEAWNTCQQIKVQQMELGATSDDLVNALIVQGMAEFAMGEPDAAHQTLLDASEKVSWEDVESTAGVQVQYTLCAVLCALGRWAEARAEGQAALDRLEACVRSTYQPMYLDKARAHLFYAAALLAAKAFEDSKTHLGRALDACEAIRRRDAPTPEEKTAYDLLARLQEETGHKREAEMTKLKAATIPFAGYSEQLCGPPPLAQRYCWVRLDWP</sequence>
<evidence type="ECO:0000313" key="1">
    <source>
        <dbReference type="EMBL" id="KAK0529116.1"/>
    </source>
</evidence>
<proteinExistence type="predicted"/>
<dbReference type="Proteomes" id="UP001176521">
    <property type="component" value="Unassembled WGS sequence"/>
</dbReference>
<evidence type="ECO:0008006" key="3">
    <source>
        <dbReference type="Google" id="ProtNLM"/>
    </source>
</evidence>
<name>A0AAN6GBA8_9BASI</name>
<gene>
    <name evidence="1" type="ORF">OC842_004335</name>
</gene>
<organism evidence="1 2">
    <name type="scientific">Tilletia horrida</name>
    <dbReference type="NCBI Taxonomy" id="155126"/>
    <lineage>
        <taxon>Eukaryota</taxon>
        <taxon>Fungi</taxon>
        <taxon>Dikarya</taxon>
        <taxon>Basidiomycota</taxon>
        <taxon>Ustilaginomycotina</taxon>
        <taxon>Exobasidiomycetes</taxon>
        <taxon>Tilletiales</taxon>
        <taxon>Tilletiaceae</taxon>
        <taxon>Tilletia</taxon>
    </lineage>
</organism>
<dbReference type="AlphaFoldDB" id="A0AAN6GBA8"/>
<dbReference type="EMBL" id="JAPDMQ010000252">
    <property type="protein sequence ID" value="KAK0529116.1"/>
    <property type="molecule type" value="Genomic_DNA"/>
</dbReference>
<comment type="caution">
    <text evidence="1">The sequence shown here is derived from an EMBL/GenBank/DDBJ whole genome shotgun (WGS) entry which is preliminary data.</text>
</comment>
<accession>A0AAN6GBA8</accession>
<protein>
    <recommendedName>
        <fullName evidence="3">Anaphase-promoting complex subunit 5</fullName>
    </recommendedName>
</protein>
<dbReference type="InterPro" id="IPR011990">
    <property type="entry name" value="TPR-like_helical_dom_sf"/>
</dbReference>
<evidence type="ECO:0000313" key="2">
    <source>
        <dbReference type="Proteomes" id="UP001176521"/>
    </source>
</evidence>
<dbReference type="Gene3D" id="1.25.40.10">
    <property type="entry name" value="Tetratricopeptide repeat domain"/>
    <property type="match status" value="1"/>
</dbReference>
<reference evidence="1" key="1">
    <citation type="journal article" date="2023" name="PhytoFront">
        <title>Draft Genome Resources of Seven Strains of Tilletia horrida, Causal Agent of Kernel Smut of Rice.</title>
        <authorList>
            <person name="Khanal S."/>
            <person name="Antony Babu S."/>
            <person name="Zhou X.G."/>
        </authorList>
    </citation>
    <scope>NUCLEOTIDE SEQUENCE</scope>
    <source>
        <strain evidence="1">TX3</strain>
    </source>
</reference>
<keyword evidence="2" id="KW-1185">Reference proteome</keyword>
<dbReference type="SUPFAM" id="SSF48452">
    <property type="entry name" value="TPR-like"/>
    <property type="match status" value="1"/>
</dbReference>